<feature type="compositionally biased region" description="Polar residues" evidence="1">
    <location>
        <begin position="111"/>
        <end position="128"/>
    </location>
</feature>
<dbReference type="EMBL" id="JACSEA010000010">
    <property type="protein sequence ID" value="KAF7390858.1"/>
    <property type="molecule type" value="Genomic_DNA"/>
</dbReference>
<name>A0A834N1L3_VESVU</name>
<reference evidence="2" key="1">
    <citation type="journal article" date="2020" name="G3 (Bethesda)">
        <title>High-Quality Assemblies for Three Invasive Social Wasps from the &lt;i&gt;Vespula&lt;/i&gt; Genus.</title>
        <authorList>
            <person name="Harrop T.W.R."/>
            <person name="Guhlin J."/>
            <person name="McLaughlin G.M."/>
            <person name="Permina E."/>
            <person name="Stockwell P."/>
            <person name="Gilligan J."/>
            <person name="Le Lec M.F."/>
            <person name="Gruber M.A.M."/>
            <person name="Quinn O."/>
            <person name="Lovegrove M."/>
            <person name="Duncan E.J."/>
            <person name="Remnant E.J."/>
            <person name="Van Eeckhoven J."/>
            <person name="Graham B."/>
            <person name="Knapp R.A."/>
            <person name="Langford K.W."/>
            <person name="Kronenberg Z."/>
            <person name="Press M.O."/>
            <person name="Eacker S.M."/>
            <person name="Wilson-Rankin E.E."/>
            <person name="Purcell J."/>
            <person name="Lester P.J."/>
            <person name="Dearden P.K."/>
        </authorList>
    </citation>
    <scope>NUCLEOTIDE SEQUENCE</scope>
    <source>
        <strain evidence="2">Marl-1</strain>
    </source>
</reference>
<keyword evidence="3" id="KW-1185">Reference proteome</keyword>
<protein>
    <submittedName>
        <fullName evidence="2">Uncharacterized protein</fullName>
    </submittedName>
</protein>
<organism evidence="2 3">
    <name type="scientific">Vespula vulgaris</name>
    <name type="common">Yellow jacket</name>
    <name type="synonym">Wasp</name>
    <dbReference type="NCBI Taxonomy" id="7454"/>
    <lineage>
        <taxon>Eukaryota</taxon>
        <taxon>Metazoa</taxon>
        <taxon>Ecdysozoa</taxon>
        <taxon>Arthropoda</taxon>
        <taxon>Hexapoda</taxon>
        <taxon>Insecta</taxon>
        <taxon>Pterygota</taxon>
        <taxon>Neoptera</taxon>
        <taxon>Endopterygota</taxon>
        <taxon>Hymenoptera</taxon>
        <taxon>Apocrita</taxon>
        <taxon>Aculeata</taxon>
        <taxon>Vespoidea</taxon>
        <taxon>Vespidae</taxon>
        <taxon>Vespinae</taxon>
        <taxon>Vespula</taxon>
    </lineage>
</organism>
<evidence type="ECO:0000313" key="2">
    <source>
        <dbReference type="EMBL" id="KAF7390858.1"/>
    </source>
</evidence>
<comment type="caution">
    <text evidence="2">The sequence shown here is derived from an EMBL/GenBank/DDBJ whole genome shotgun (WGS) entry which is preliminary data.</text>
</comment>
<feature type="compositionally biased region" description="Acidic residues" evidence="1">
    <location>
        <begin position="86"/>
        <end position="104"/>
    </location>
</feature>
<feature type="region of interest" description="Disordered" evidence="1">
    <location>
        <begin position="79"/>
        <end position="128"/>
    </location>
</feature>
<sequence>MTKSMEIGSHERGWLVLLSQLRRDGNLPDSIMGKAIRGLVYGTDLVRSDSEGVVYTPPSCEHAINALCEKSNVLARTVTSSKHNYDDDDDDNDDDDDDDDDGDGDGVWWQRHSSAGNAGNGSKTSMEN</sequence>
<evidence type="ECO:0000256" key="1">
    <source>
        <dbReference type="SAM" id="MobiDB-lite"/>
    </source>
</evidence>
<evidence type="ECO:0000313" key="3">
    <source>
        <dbReference type="Proteomes" id="UP000614350"/>
    </source>
</evidence>
<accession>A0A834N1L3</accession>
<proteinExistence type="predicted"/>
<dbReference type="AlphaFoldDB" id="A0A834N1L3"/>
<gene>
    <name evidence="2" type="ORF">HZH66_009338</name>
</gene>
<dbReference type="Proteomes" id="UP000614350">
    <property type="component" value="Unassembled WGS sequence"/>
</dbReference>